<reference evidence="1 2" key="1">
    <citation type="submission" date="2024-11" db="EMBL/GenBank/DDBJ databases">
        <title>Chromosome-level genome assembly of Eucalyptus globulus Labill. provides insights into its genome evolution.</title>
        <authorList>
            <person name="Li X."/>
        </authorList>
    </citation>
    <scope>NUCLEOTIDE SEQUENCE [LARGE SCALE GENOMIC DNA]</scope>
    <source>
        <strain evidence="1">CL2024</strain>
        <tissue evidence="1">Fresh tender leaves</tissue>
    </source>
</reference>
<sequence length="254" mass="28932">MAGFPDEITKDIFSRLPAEFLVRFRCFLWNPLSNKRIQLPRPRPLVSELIGFGFDPTSSSGHPGDCMVVNVSTDCGFFMGRRSLVEVHCLRENSRKRIGYVSPCGTDRKCLGNQVVFRNFMCRCYQCDAALVLFDRVDEVFRRMTEQICLLEGCLSHRAVVAKNGSTKFRPIQLSPTSGGLLHYSPLGFAGSQGIFFITTSFLGLHPASYKVEVDSVQSRRSVSRMQSLVSLTNTWTTNLFWYTYVLRNWNYFT</sequence>
<organism evidence="1 2">
    <name type="scientific">Eucalyptus globulus</name>
    <name type="common">Tasmanian blue gum</name>
    <dbReference type="NCBI Taxonomy" id="34317"/>
    <lineage>
        <taxon>Eukaryota</taxon>
        <taxon>Viridiplantae</taxon>
        <taxon>Streptophyta</taxon>
        <taxon>Embryophyta</taxon>
        <taxon>Tracheophyta</taxon>
        <taxon>Spermatophyta</taxon>
        <taxon>Magnoliopsida</taxon>
        <taxon>eudicotyledons</taxon>
        <taxon>Gunneridae</taxon>
        <taxon>Pentapetalae</taxon>
        <taxon>rosids</taxon>
        <taxon>malvids</taxon>
        <taxon>Myrtales</taxon>
        <taxon>Myrtaceae</taxon>
        <taxon>Myrtoideae</taxon>
        <taxon>Eucalypteae</taxon>
        <taxon>Eucalyptus</taxon>
    </lineage>
</organism>
<evidence type="ECO:0008006" key="3">
    <source>
        <dbReference type="Google" id="ProtNLM"/>
    </source>
</evidence>
<comment type="caution">
    <text evidence="1">The sequence shown here is derived from an EMBL/GenBank/DDBJ whole genome shotgun (WGS) entry which is preliminary data.</text>
</comment>
<proteinExistence type="predicted"/>
<protein>
    <recommendedName>
        <fullName evidence="3">F-box domain-containing protein</fullName>
    </recommendedName>
</protein>
<name>A0ABD3IU73_EUCGL</name>
<dbReference type="EMBL" id="JBJKBG010000010">
    <property type="protein sequence ID" value="KAL3718122.1"/>
    <property type="molecule type" value="Genomic_DNA"/>
</dbReference>
<evidence type="ECO:0000313" key="2">
    <source>
        <dbReference type="Proteomes" id="UP001634007"/>
    </source>
</evidence>
<dbReference type="AlphaFoldDB" id="A0ABD3IU73"/>
<evidence type="ECO:0000313" key="1">
    <source>
        <dbReference type="EMBL" id="KAL3718122.1"/>
    </source>
</evidence>
<dbReference type="Proteomes" id="UP001634007">
    <property type="component" value="Unassembled WGS sequence"/>
</dbReference>
<gene>
    <name evidence="1" type="ORF">ACJRO7_003283</name>
</gene>
<keyword evidence="2" id="KW-1185">Reference proteome</keyword>
<accession>A0ABD3IU73</accession>